<protein>
    <submittedName>
        <fullName evidence="1">Uncharacterized protein</fullName>
    </submittedName>
</protein>
<dbReference type="AlphaFoldDB" id="A0AA87ZIT8"/>
<keyword evidence="2" id="KW-1185">Reference proteome</keyword>
<dbReference type="EMBL" id="BTGU01002434">
    <property type="protein sequence ID" value="GMN37829.1"/>
    <property type="molecule type" value="Genomic_DNA"/>
</dbReference>
<organism evidence="1 2">
    <name type="scientific">Ficus carica</name>
    <name type="common">Common fig</name>
    <dbReference type="NCBI Taxonomy" id="3494"/>
    <lineage>
        <taxon>Eukaryota</taxon>
        <taxon>Viridiplantae</taxon>
        <taxon>Streptophyta</taxon>
        <taxon>Embryophyta</taxon>
        <taxon>Tracheophyta</taxon>
        <taxon>Spermatophyta</taxon>
        <taxon>Magnoliopsida</taxon>
        <taxon>eudicotyledons</taxon>
        <taxon>Gunneridae</taxon>
        <taxon>Pentapetalae</taxon>
        <taxon>rosids</taxon>
        <taxon>fabids</taxon>
        <taxon>Rosales</taxon>
        <taxon>Moraceae</taxon>
        <taxon>Ficeae</taxon>
        <taxon>Ficus</taxon>
    </lineage>
</organism>
<accession>A0AA87ZIT8</accession>
<dbReference type="Proteomes" id="UP001187192">
    <property type="component" value="Unassembled WGS sequence"/>
</dbReference>
<evidence type="ECO:0000313" key="2">
    <source>
        <dbReference type="Proteomes" id="UP001187192"/>
    </source>
</evidence>
<evidence type="ECO:0000313" key="1">
    <source>
        <dbReference type="EMBL" id="GMN37829.1"/>
    </source>
</evidence>
<sequence length="295" mass="33305">MVSSWNNEGERFEIPKNKGALLSSSSHGFGCFLTSCCVMWYQSIGYPQMAAAGDRRGRPFDEDRGLLADEDWEFYQVRRETRFDIPSRVSVGSAMVMVRLRPRRQLEAGDVPTEPLFNEPRAEDVVDFRVGVPNRAQRRTMWENQRSIAGDVLPWVKSSNQQRATKESPRADFGVFHQDDSRVDPSTTPGGFGNGVKEAFVSDDQIIIPPTSFGSIWAKDNLKEQELKTEGKDSSVSICWCNLNLICNTRTFCKNYWSLSLGLHIMSLASMTSFVVKIKIPHGLSCHHETTTNQE</sequence>
<reference evidence="1" key="1">
    <citation type="submission" date="2023-07" db="EMBL/GenBank/DDBJ databases">
        <title>draft genome sequence of fig (Ficus carica).</title>
        <authorList>
            <person name="Takahashi T."/>
            <person name="Nishimura K."/>
        </authorList>
    </citation>
    <scope>NUCLEOTIDE SEQUENCE</scope>
</reference>
<proteinExistence type="predicted"/>
<comment type="caution">
    <text evidence="1">The sequence shown here is derived from an EMBL/GenBank/DDBJ whole genome shotgun (WGS) entry which is preliminary data.</text>
</comment>
<name>A0AA87ZIT8_FICCA</name>
<gene>
    <name evidence="1" type="ORF">TIFTF001_042701</name>
</gene>